<keyword evidence="2" id="KW-1185">Reference proteome</keyword>
<organism evidence="1 2">
    <name type="scientific">Symbiodinium necroappetens</name>
    <dbReference type="NCBI Taxonomy" id="1628268"/>
    <lineage>
        <taxon>Eukaryota</taxon>
        <taxon>Sar</taxon>
        <taxon>Alveolata</taxon>
        <taxon>Dinophyceae</taxon>
        <taxon>Suessiales</taxon>
        <taxon>Symbiodiniaceae</taxon>
        <taxon>Symbiodinium</taxon>
    </lineage>
</organism>
<evidence type="ECO:0000313" key="2">
    <source>
        <dbReference type="Proteomes" id="UP000601435"/>
    </source>
</evidence>
<dbReference type="OrthoDB" id="10302126at2759"/>
<dbReference type="AlphaFoldDB" id="A0A812QDZ0"/>
<reference evidence="1" key="1">
    <citation type="submission" date="2021-02" db="EMBL/GenBank/DDBJ databases">
        <authorList>
            <person name="Dougan E. K."/>
            <person name="Rhodes N."/>
            <person name="Thang M."/>
            <person name="Chan C."/>
        </authorList>
    </citation>
    <scope>NUCLEOTIDE SEQUENCE</scope>
</reference>
<accession>A0A812QDZ0</accession>
<dbReference type="EMBL" id="CAJNJA010016651">
    <property type="protein sequence ID" value="CAE7385171.1"/>
    <property type="molecule type" value="Genomic_DNA"/>
</dbReference>
<evidence type="ECO:0000313" key="1">
    <source>
        <dbReference type="EMBL" id="CAE7385171.1"/>
    </source>
</evidence>
<protein>
    <submittedName>
        <fullName evidence="1">Uncharacterized protein</fullName>
    </submittedName>
</protein>
<feature type="non-terminal residue" evidence="1">
    <location>
        <position position="90"/>
    </location>
</feature>
<dbReference type="Proteomes" id="UP000601435">
    <property type="component" value="Unassembled WGS sequence"/>
</dbReference>
<sequence length="90" mass="9922">ALARFKRTEMELELSQESGQELLLAALQGEHDRHPALQKAPPRPPAGQTVLPILSKLKSGRNLLPTETIIRTPRKLPAGVAPLPPLHCFY</sequence>
<comment type="caution">
    <text evidence="1">The sequence shown here is derived from an EMBL/GenBank/DDBJ whole genome shotgun (WGS) entry which is preliminary data.</text>
</comment>
<name>A0A812QDZ0_9DINO</name>
<proteinExistence type="predicted"/>
<gene>
    <name evidence="1" type="ORF">SNEC2469_LOCUS10434</name>
</gene>